<evidence type="ECO:0000256" key="1">
    <source>
        <dbReference type="ARBA" id="ARBA00007867"/>
    </source>
</evidence>
<feature type="transmembrane region" description="Helical" evidence="5">
    <location>
        <begin position="210"/>
        <end position="229"/>
    </location>
</feature>
<evidence type="ECO:0000259" key="6">
    <source>
        <dbReference type="PROSITE" id="PS51006"/>
    </source>
</evidence>
<protein>
    <recommendedName>
        <fullName evidence="6">PABS domain-containing protein</fullName>
    </recommendedName>
</protein>
<dbReference type="InterPro" id="IPR029063">
    <property type="entry name" value="SAM-dependent_MTases_sf"/>
</dbReference>
<feature type="transmembrane region" description="Helical" evidence="5">
    <location>
        <begin position="12"/>
        <end position="29"/>
    </location>
</feature>
<dbReference type="Gene3D" id="3.40.50.150">
    <property type="entry name" value="Vaccinia Virus protein VP39"/>
    <property type="match status" value="1"/>
</dbReference>
<name>A0A0G1DAA5_9BACT</name>
<dbReference type="CDD" id="cd02440">
    <property type="entry name" value="AdoMet_MTases"/>
    <property type="match status" value="1"/>
</dbReference>
<evidence type="ECO:0000313" key="8">
    <source>
        <dbReference type="Proteomes" id="UP000033980"/>
    </source>
</evidence>
<keyword evidence="5" id="KW-0812">Transmembrane</keyword>
<reference evidence="7 8" key="1">
    <citation type="journal article" date="2015" name="Nature">
        <title>rRNA introns, odd ribosomes, and small enigmatic genomes across a large radiation of phyla.</title>
        <authorList>
            <person name="Brown C.T."/>
            <person name="Hug L.A."/>
            <person name="Thomas B.C."/>
            <person name="Sharon I."/>
            <person name="Castelle C.J."/>
            <person name="Singh A."/>
            <person name="Wilkins M.J."/>
            <person name="Williams K.H."/>
            <person name="Banfield J.F."/>
        </authorList>
    </citation>
    <scope>NUCLEOTIDE SEQUENCE [LARGE SCALE GENOMIC DNA]</scope>
</reference>
<accession>A0A0G1DAA5</accession>
<keyword evidence="2 4" id="KW-0808">Transferase</keyword>
<dbReference type="AlphaFoldDB" id="A0A0G1DAA5"/>
<dbReference type="PANTHER" id="PTHR43317">
    <property type="entry name" value="THERMOSPERMINE SYNTHASE ACAULIS5"/>
    <property type="match status" value="1"/>
</dbReference>
<dbReference type="NCBIfam" id="NF037959">
    <property type="entry name" value="MFS_SpdSyn"/>
    <property type="match status" value="1"/>
</dbReference>
<feature type="active site" description="Proton acceptor" evidence="4">
    <location>
        <position position="371"/>
    </location>
</feature>
<keyword evidence="5" id="KW-0472">Membrane</keyword>
<dbReference type="PANTHER" id="PTHR43317:SF1">
    <property type="entry name" value="THERMOSPERMINE SYNTHASE ACAULIS5"/>
    <property type="match status" value="1"/>
</dbReference>
<gene>
    <name evidence="7" type="ORF">UV68_C0002G0030</name>
</gene>
<proteinExistence type="inferred from homology"/>
<evidence type="ECO:0000256" key="3">
    <source>
        <dbReference type="ARBA" id="ARBA00023115"/>
    </source>
</evidence>
<feature type="transmembrane region" description="Helical" evidence="5">
    <location>
        <begin position="74"/>
        <end position="92"/>
    </location>
</feature>
<dbReference type="Pfam" id="PF01564">
    <property type="entry name" value="Spermine_synth"/>
    <property type="match status" value="1"/>
</dbReference>
<feature type="transmembrane region" description="Helical" evidence="5">
    <location>
        <begin position="112"/>
        <end position="131"/>
    </location>
</feature>
<dbReference type="InterPro" id="IPR030374">
    <property type="entry name" value="PABS"/>
</dbReference>
<sequence length="494" mass="54785">MKIRILDENRLEIVVFLCGAVVMIIELVGSRVVAPYFGNSLVVWTSLIGVILGSLSAGYYFGGKIADRFRSFETLGILIMCASALTGLGAFFKEPVLAYVSLLFGSELRAASFVAALVLFGPVSFVLGIVSPYSAKLKLINLNSTGRVVGNLSALSTLGSICGTFLAGYFLIPWVGNSKLLYILALVLLGISFLAVSRPTTVDRAFRTRFQLGLLIIFFFILNQIMGIFKISSLADIDSMYSRIIVKSVRSGTSPLLTMSTDHSGIQSAINLQSPDELVFEYTKAYAQFDKINPKIKKALMIGGGGYSFPRYFLLHNHEASIDVVEIDPMMTMLARKYFHLEVDSRMLIFHQDARSFIRNSNKKYDVIFLDAFSSLTPPPHLTTKEFMEDLNTSLTDEGFLMINLISAVDGDNARFLKSERATLLTIFPKVDVYTLGELPLTQTQNLLVVAYKKSVGDYLALGKMVQETEPGNGQVLTDDWSPVEYMTRNYYLR</sequence>
<feature type="transmembrane region" description="Helical" evidence="5">
    <location>
        <begin position="41"/>
        <end position="62"/>
    </location>
</feature>
<evidence type="ECO:0000256" key="4">
    <source>
        <dbReference type="PROSITE-ProRule" id="PRU00354"/>
    </source>
</evidence>
<evidence type="ECO:0000256" key="2">
    <source>
        <dbReference type="ARBA" id="ARBA00022679"/>
    </source>
</evidence>
<dbReference type="GO" id="GO:0010487">
    <property type="term" value="F:thermospermine synthase activity"/>
    <property type="evidence" value="ECO:0007669"/>
    <property type="project" value="TreeGrafter"/>
</dbReference>
<dbReference type="SUPFAM" id="SSF53335">
    <property type="entry name" value="S-adenosyl-L-methionine-dependent methyltransferases"/>
    <property type="match status" value="1"/>
</dbReference>
<keyword evidence="3 4" id="KW-0620">Polyamine biosynthesis</keyword>
<evidence type="ECO:0000313" key="7">
    <source>
        <dbReference type="EMBL" id="KKS94830.1"/>
    </source>
</evidence>
<comment type="similarity">
    <text evidence="1">Belongs to the spermidine/spermine synthase family.</text>
</comment>
<dbReference type="Proteomes" id="UP000033980">
    <property type="component" value="Unassembled WGS sequence"/>
</dbReference>
<feature type="transmembrane region" description="Helical" evidence="5">
    <location>
        <begin position="180"/>
        <end position="198"/>
    </location>
</feature>
<dbReference type="EMBL" id="LCFK01000002">
    <property type="protein sequence ID" value="KKS94830.1"/>
    <property type="molecule type" value="Genomic_DNA"/>
</dbReference>
<dbReference type="PROSITE" id="PS51006">
    <property type="entry name" value="PABS_2"/>
    <property type="match status" value="1"/>
</dbReference>
<evidence type="ECO:0000256" key="5">
    <source>
        <dbReference type="SAM" id="Phobius"/>
    </source>
</evidence>
<comment type="caution">
    <text evidence="7">The sequence shown here is derived from an EMBL/GenBank/DDBJ whole genome shotgun (WGS) entry which is preliminary data.</text>
</comment>
<keyword evidence="5" id="KW-1133">Transmembrane helix</keyword>
<dbReference type="GO" id="GO:0006596">
    <property type="term" value="P:polyamine biosynthetic process"/>
    <property type="evidence" value="ECO:0007669"/>
    <property type="project" value="UniProtKB-UniRule"/>
</dbReference>
<feature type="transmembrane region" description="Helical" evidence="5">
    <location>
        <begin position="152"/>
        <end position="174"/>
    </location>
</feature>
<feature type="domain" description="PABS" evidence="6">
    <location>
        <begin position="293"/>
        <end position="457"/>
    </location>
</feature>
<organism evidence="7 8">
    <name type="scientific">Candidatus Collierbacteria bacterium GW2011_GWC2_43_12</name>
    <dbReference type="NCBI Taxonomy" id="1618390"/>
    <lineage>
        <taxon>Bacteria</taxon>
        <taxon>Candidatus Collieribacteriota</taxon>
    </lineage>
</organism>